<dbReference type="GeneID" id="88172046"/>
<evidence type="ECO:0000313" key="7">
    <source>
        <dbReference type="EMBL" id="WPK23733.1"/>
    </source>
</evidence>
<feature type="compositionally biased region" description="Basic residues" evidence="6">
    <location>
        <begin position="294"/>
        <end position="303"/>
    </location>
</feature>
<reference evidence="7 8" key="1">
    <citation type="submission" date="2023-10" db="EMBL/GenBank/DDBJ databases">
        <title>Draft Genome Sequence of Candida saopaulonensis from a very Premature Infant with Sepsis.</title>
        <authorList>
            <person name="Ning Y."/>
            <person name="Dai R."/>
            <person name="Xiao M."/>
            <person name="Xu Y."/>
            <person name="Yan Q."/>
            <person name="Zhang L."/>
        </authorList>
    </citation>
    <scope>NUCLEOTIDE SEQUENCE [LARGE SCALE GENOMIC DNA]</scope>
    <source>
        <strain evidence="7 8">19XY460</strain>
    </source>
</reference>
<dbReference type="AlphaFoldDB" id="A0AAX4H5L8"/>
<keyword evidence="5" id="KW-0539">Nucleus</keyword>
<evidence type="ECO:0000256" key="1">
    <source>
        <dbReference type="ARBA" id="ARBA00004604"/>
    </source>
</evidence>
<dbReference type="GO" id="GO:0005730">
    <property type="term" value="C:nucleolus"/>
    <property type="evidence" value="ECO:0007669"/>
    <property type="project" value="UniProtKB-SubCell"/>
</dbReference>
<feature type="compositionally biased region" description="Basic and acidic residues" evidence="6">
    <location>
        <begin position="132"/>
        <end position="142"/>
    </location>
</feature>
<proteinExistence type="inferred from homology"/>
<comment type="similarity">
    <text evidence="2">Belongs to the EBP2 family.</text>
</comment>
<evidence type="ECO:0000256" key="5">
    <source>
        <dbReference type="ARBA" id="ARBA00023242"/>
    </source>
</evidence>
<feature type="compositionally biased region" description="Basic and acidic residues" evidence="6">
    <location>
        <begin position="381"/>
        <end position="396"/>
    </location>
</feature>
<dbReference type="PANTHER" id="PTHR13028">
    <property type="entry name" value="RRNA PROCESSING PROTEIN EBNA1-BINDING PROTEIN-RELATED"/>
    <property type="match status" value="1"/>
</dbReference>
<dbReference type="RefSeq" id="XP_062876119.1">
    <property type="nucleotide sequence ID" value="XM_063020049.1"/>
</dbReference>
<feature type="region of interest" description="Disordered" evidence="6">
    <location>
        <begin position="78"/>
        <end position="176"/>
    </location>
</feature>
<dbReference type="GO" id="GO:0042273">
    <property type="term" value="P:ribosomal large subunit biogenesis"/>
    <property type="evidence" value="ECO:0007669"/>
    <property type="project" value="TreeGrafter"/>
</dbReference>
<comment type="subcellular location">
    <subcellularLocation>
        <location evidence="1">Nucleus</location>
        <location evidence="1">Nucleolus</location>
    </subcellularLocation>
</comment>
<feature type="compositionally biased region" description="Basic and acidic residues" evidence="6">
    <location>
        <begin position="304"/>
        <end position="324"/>
    </location>
</feature>
<evidence type="ECO:0000256" key="3">
    <source>
        <dbReference type="ARBA" id="ARBA00022517"/>
    </source>
</evidence>
<feature type="compositionally biased region" description="Acidic residues" evidence="6">
    <location>
        <begin position="143"/>
        <end position="171"/>
    </location>
</feature>
<dbReference type="PANTHER" id="PTHR13028:SF0">
    <property type="entry name" value="RRNA-PROCESSING PROTEIN EBP2-RELATED"/>
    <property type="match status" value="1"/>
</dbReference>
<feature type="compositionally biased region" description="Acidic residues" evidence="6">
    <location>
        <begin position="113"/>
        <end position="131"/>
    </location>
</feature>
<feature type="compositionally biased region" description="Acidic residues" evidence="6">
    <location>
        <begin position="88"/>
        <end position="105"/>
    </location>
</feature>
<dbReference type="GO" id="GO:0006364">
    <property type="term" value="P:rRNA processing"/>
    <property type="evidence" value="ECO:0007669"/>
    <property type="project" value="TreeGrafter"/>
</dbReference>
<evidence type="ECO:0008006" key="9">
    <source>
        <dbReference type="Google" id="ProtNLM"/>
    </source>
</evidence>
<gene>
    <name evidence="7" type="ORF">PUMCH_000978</name>
</gene>
<dbReference type="Proteomes" id="UP001338582">
    <property type="component" value="Chromosome 1"/>
</dbReference>
<protein>
    <recommendedName>
        <fullName evidence="9">rRNA-processing protein EBP2</fullName>
    </recommendedName>
</protein>
<organism evidence="7 8">
    <name type="scientific">Australozyma saopauloensis</name>
    <dbReference type="NCBI Taxonomy" id="291208"/>
    <lineage>
        <taxon>Eukaryota</taxon>
        <taxon>Fungi</taxon>
        <taxon>Dikarya</taxon>
        <taxon>Ascomycota</taxon>
        <taxon>Saccharomycotina</taxon>
        <taxon>Pichiomycetes</taxon>
        <taxon>Metschnikowiaceae</taxon>
        <taxon>Australozyma</taxon>
    </lineage>
</organism>
<dbReference type="GO" id="GO:0034399">
    <property type="term" value="C:nuclear periphery"/>
    <property type="evidence" value="ECO:0007669"/>
    <property type="project" value="TreeGrafter"/>
</dbReference>
<dbReference type="KEGG" id="asau:88172046"/>
<evidence type="ECO:0000256" key="4">
    <source>
        <dbReference type="ARBA" id="ARBA00023054"/>
    </source>
</evidence>
<feature type="region of interest" description="Disordered" evidence="6">
    <location>
        <begin position="17"/>
        <end position="46"/>
    </location>
</feature>
<accession>A0AAX4H5L8</accession>
<evidence type="ECO:0000256" key="2">
    <source>
        <dbReference type="ARBA" id="ARBA00007336"/>
    </source>
</evidence>
<sequence>MSKGKLRVALKNKKIIDASAEQKKPKASVPKLEKPVLQEVEPELDEETELAELQELRELQAKETTSKKEKRRLKKLMDTYGERLSQMEAEEVVEDEEDEEVEEDFDYKKLADSEDDEDEDEDEDEEEEEEETKQADIEKEEQKEDEDEEEEDPEAEEEDVALSDAELDSDGDVVPHSKLTINNIGALKESLARIQLPWDKHAFTEHQSIMSAERAEEGIKDIYDDTERELAFYKQALDAAKQGKANLLKLKVPFTRPLDYFAEMVKSDEHMDKLKSKLLKEAADIKATEDAKKQRQLKKFGKKVMHETLQERAKQKKDTLEKIKSLKKKRSSNEISNDDDFQIALEEATAEDERPKRHKPNGKRMAKDSKYGFGGMKRGLRRNDADSSADIYDKGKGKGKGKSVRPGKSKRGRR</sequence>
<dbReference type="GO" id="GO:0030687">
    <property type="term" value="C:preribosome, large subunit precursor"/>
    <property type="evidence" value="ECO:0007669"/>
    <property type="project" value="TreeGrafter"/>
</dbReference>
<name>A0AAX4H5L8_9ASCO</name>
<evidence type="ECO:0000313" key="8">
    <source>
        <dbReference type="Proteomes" id="UP001338582"/>
    </source>
</evidence>
<keyword evidence="8" id="KW-1185">Reference proteome</keyword>
<feature type="region of interest" description="Disordered" evidence="6">
    <location>
        <begin position="288"/>
        <end position="414"/>
    </location>
</feature>
<dbReference type="InterPro" id="IPR008610">
    <property type="entry name" value="Ebp2"/>
</dbReference>
<dbReference type="EMBL" id="CP138894">
    <property type="protein sequence ID" value="WPK23733.1"/>
    <property type="molecule type" value="Genomic_DNA"/>
</dbReference>
<dbReference type="Pfam" id="PF05890">
    <property type="entry name" value="Ebp2"/>
    <property type="match status" value="1"/>
</dbReference>
<keyword evidence="4" id="KW-0175">Coiled coil</keyword>
<evidence type="ECO:0000256" key="6">
    <source>
        <dbReference type="SAM" id="MobiDB-lite"/>
    </source>
</evidence>
<feature type="compositionally biased region" description="Basic residues" evidence="6">
    <location>
        <begin position="397"/>
        <end position="414"/>
    </location>
</feature>
<keyword evidence="3" id="KW-0690">Ribosome biogenesis</keyword>